<dbReference type="RefSeq" id="WP_206586191.1">
    <property type="nucleotide sequence ID" value="NZ_JAFKCU010000002.1"/>
</dbReference>
<sequence length="233" mass="26129">MSRLLFIPLFLIVALTSIEVSAQNFYREKISRDNLLSIGFGPSFAYLDNGGAYRDFKFEVKPSFSLGYIKRLTPMFDLRATTGVQWISSGGTPSTQIKNYWAERNSAFTAKGSALFFDVMPSVNLIPFTNHMNRSFANLYGGFGVGIMYSSTKQTKSFDENEVPEKFSTTTAYLPFRAGLSFQLGAYADIAAEGTLMLTFSDNLDGNVGFNRFGDHLGQVQIVYRRYLYPKID</sequence>
<evidence type="ECO:0000313" key="2">
    <source>
        <dbReference type="Proteomes" id="UP000664480"/>
    </source>
</evidence>
<dbReference type="EMBL" id="JAFKCU010000002">
    <property type="protein sequence ID" value="MBN7815527.1"/>
    <property type="molecule type" value="Genomic_DNA"/>
</dbReference>
<keyword evidence="2" id="KW-1185">Reference proteome</keyword>
<accession>A0ABS3CEJ4</accession>
<comment type="caution">
    <text evidence="1">The sequence shown here is derived from an EMBL/GenBank/DDBJ whole genome shotgun (WGS) entry which is preliminary data.</text>
</comment>
<protein>
    <recommendedName>
        <fullName evidence="3">Outer membrane protein beta-barrel domain-containing protein</fullName>
    </recommendedName>
</protein>
<dbReference type="Proteomes" id="UP000664480">
    <property type="component" value="Unassembled WGS sequence"/>
</dbReference>
<name>A0ABS3CEJ4_9BACT</name>
<proteinExistence type="predicted"/>
<evidence type="ECO:0000313" key="1">
    <source>
        <dbReference type="EMBL" id="MBN7815527.1"/>
    </source>
</evidence>
<reference evidence="1 2" key="1">
    <citation type="submission" date="2021-03" db="EMBL/GenBank/DDBJ databases">
        <title>novel species isolated from a fishpond in China.</title>
        <authorList>
            <person name="Lu H."/>
            <person name="Cai Z."/>
        </authorList>
    </citation>
    <scope>NUCLEOTIDE SEQUENCE [LARGE SCALE GENOMIC DNA]</scope>
    <source>
        <strain evidence="1 2">YJ13C</strain>
    </source>
</reference>
<organism evidence="1 2">
    <name type="scientific">Algoriphagus pacificus</name>
    <dbReference type="NCBI Taxonomy" id="2811234"/>
    <lineage>
        <taxon>Bacteria</taxon>
        <taxon>Pseudomonadati</taxon>
        <taxon>Bacteroidota</taxon>
        <taxon>Cytophagia</taxon>
        <taxon>Cytophagales</taxon>
        <taxon>Cyclobacteriaceae</taxon>
        <taxon>Algoriphagus</taxon>
    </lineage>
</organism>
<evidence type="ECO:0008006" key="3">
    <source>
        <dbReference type="Google" id="ProtNLM"/>
    </source>
</evidence>
<gene>
    <name evidence="1" type="ORF">J0A69_08815</name>
</gene>